<feature type="compositionally biased region" description="Polar residues" evidence="1">
    <location>
        <begin position="52"/>
        <end position="63"/>
    </location>
</feature>
<evidence type="ECO:0000313" key="2">
    <source>
        <dbReference type="EMBL" id="KAF8397182.1"/>
    </source>
</evidence>
<evidence type="ECO:0000313" key="3">
    <source>
        <dbReference type="Proteomes" id="UP000655225"/>
    </source>
</evidence>
<reference evidence="2 3" key="1">
    <citation type="submission" date="2020-04" db="EMBL/GenBank/DDBJ databases">
        <title>Plant Genome Project.</title>
        <authorList>
            <person name="Zhang R.-G."/>
        </authorList>
    </citation>
    <scope>NUCLEOTIDE SEQUENCE [LARGE SCALE GENOMIC DNA]</scope>
    <source>
        <strain evidence="2">YNK0</strain>
        <tissue evidence="2">Leaf</tissue>
    </source>
</reference>
<sequence length="126" mass="13921">MYPHLNGAPVYKHNGIVTFELFSGEEMGLCNSKSSSKPNLQASKVEEPVKKSPTNSATPVNEGNENHRQPEEEVNVGKRSPFFPFYSPSPAHYLFSNKSPANPKETAIPEENESDIVVELDQSLGF</sequence>
<feature type="region of interest" description="Disordered" evidence="1">
    <location>
        <begin position="28"/>
        <end position="81"/>
    </location>
</feature>
<comment type="caution">
    <text evidence="2">The sequence shown here is derived from an EMBL/GenBank/DDBJ whole genome shotgun (WGS) entry which is preliminary data.</text>
</comment>
<protein>
    <submittedName>
        <fullName evidence="2">Uncharacterized protein</fullName>
    </submittedName>
</protein>
<keyword evidence="3" id="KW-1185">Reference proteome</keyword>
<gene>
    <name evidence="2" type="ORF">HHK36_016089</name>
</gene>
<feature type="compositionally biased region" description="Polar residues" evidence="1">
    <location>
        <begin position="31"/>
        <end position="42"/>
    </location>
</feature>
<organism evidence="2 3">
    <name type="scientific">Tetracentron sinense</name>
    <name type="common">Spur-leaf</name>
    <dbReference type="NCBI Taxonomy" id="13715"/>
    <lineage>
        <taxon>Eukaryota</taxon>
        <taxon>Viridiplantae</taxon>
        <taxon>Streptophyta</taxon>
        <taxon>Embryophyta</taxon>
        <taxon>Tracheophyta</taxon>
        <taxon>Spermatophyta</taxon>
        <taxon>Magnoliopsida</taxon>
        <taxon>Trochodendrales</taxon>
        <taxon>Trochodendraceae</taxon>
        <taxon>Tetracentron</taxon>
    </lineage>
</organism>
<feature type="region of interest" description="Disordered" evidence="1">
    <location>
        <begin position="96"/>
        <end position="115"/>
    </location>
</feature>
<dbReference type="AlphaFoldDB" id="A0A834YZI8"/>
<dbReference type="Proteomes" id="UP000655225">
    <property type="component" value="Unassembled WGS sequence"/>
</dbReference>
<accession>A0A834YZI8</accession>
<name>A0A834YZI8_TETSI</name>
<dbReference type="EMBL" id="JABCRI010000011">
    <property type="protein sequence ID" value="KAF8397182.1"/>
    <property type="molecule type" value="Genomic_DNA"/>
</dbReference>
<evidence type="ECO:0000256" key="1">
    <source>
        <dbReference type="SAM" id="MobiDB-lite"/>
    </source>
</evidence>
<proteinExistence type="predicted"/>